<protein>
    <recommendedName>
        <fullName evidence="2">Peptidase S26 domain-containing protein</fullName>
    </recommendedName>
</protein>
<dbReference type="GO" id="GO:0006465">
    <property type="term" value="P:signal peptide processing"/>
    <property type="evidence" value="ECO:0007669"/>
    <property type="project" value="InterPro"/>
</dbReference>
<dbReference type="InterPro" id="IPR036286">
    <property type="entry name" value="LexA/Signal_pep-like_sf"/>
</dbReference>
<dbReference type="NCBIfam" id="TIGR02227">
    <property type="entry name" value="sigpep_I_bact"/>
    <property type="match status" value="1"/>
</dbReference>
<gene>
    <name evidence="3" type="ORF">SDC9_206729</name>
</gene>
<dbReference type="PANTHER" id="PTHR43390:SF1">
    <property type="entry name" value="CHLOROPLAST PROCESSING PEPTIDASE"/>
    <property type="match status" value="1"/>
</dbReference>
<feature type="domain" description="Peptidase S26" evidence="2">
    <location>
        <begin position="39"/>
        <end position="85"/>
    </location>
</feature>
<reference evidence="3" key="1">
    <citation type="submission" date="2019-08" db="EMBL/GenBank/DDBJ databases">
        <authorList>
            <person name="Kucharzyk K."/>
            <person name="Murdoch R.W."/>
            <person name="Higgins S."/>
            <person name="Loffler F."/>
        </authorList>
    </citation>
    <scope>NUCLEOTIDE SEQUENCE</scope>
</reference>
<name>A0A645J7A4_9ZZZZ</name>
<dbReference type="AlphaFoldDB" id="A0A645J7A4"/>
<dbReference type="Pfam" id="PF10502">
    <property type="entry name" value="Peptidase_S26"/>
    <property type="match status" value="1"/>
</dbReference>
<dbReference type="InterPro" id="IPR019533">
    <property type="entry name" value="Peptidase_S26"/>
</dbReference>
<dbReference type="PANTHER" id="PTHR43390">
    <property type="entry name" value="SIGNAL PEPTIDASE I"/>
    <property type="match status" value="1"/>
</dbReference>
<dbReference type="InterPro" id="IPR000223">
    <property type="entry name" value="Pept_S26A_signal_pept_1"/>
</dbReference>
<dbReference type="SUPFAM" id="SSF51306">
    <property type="entry name" value="LexA/Signal peptidase"/>
    <property type="match status" value="1"/>
</dbReference>
<comment type="caution">
    <text evidence="3">The sequence shown here is derived from an EMBL/GenBank/DDBJ whole genome shotgun (WGS) entry which is preliminary data.</text>
</comment>
<organism evidence="3">
    <name type="scientific">bioreactor metagenome</name>
    <dbReference type="NCBI Taxonomy" id="1076179"/>
    <lineage>
        <taxon>unclassified sequences</taxon>
        <taxon>metagenomes</taxon>
        <taxon>ecological metagenomes</taxon>
    </lineage>
</organism>
<dbReference type="CDD" id="cd06530">
    <property type="entry name" value="S26_SPase_I"/>
    <property type="match status" value="1"/>
</dbReference>
<dbReference type="GO" id="GO:0016020">
    <property type="term" value="C:membrane"/>
    <property type="evidence" value="ECO:0007669"/>
    <property type="project" value="InterPro"/>
</dbReference>
<evidence type="ECO:0000313" key="3">
    <source>
        <dbReference type="EMBL" id="MPN59012.1"/>
    </source>
</evidence>
<sequence length="120" mass="13595">MIRPKGEKEFKPIWEFSDKFKKVYSLQGGYQGHRADGLLALGGELTVPDDCFFALGDNTNNSLDGRNWGFIPRRNMVGLAMVIFWPVSRRWGIVDSVPPLNTPTVMPSESFFQPHAMSFQ</sequence>
<comment type="similarity">
    <text evidence="1">Belongs to the peptidase S26 family.</text>
</comment>
<evidence type="ECO:0000256" key="1">
    <source>
        <dbReference type="ARBA" id="ARBA00009370"/>
    </source>
</evidence>
<dbReference type="EMBL" id="VSSQ01132493">
    <property type="protein sequence ID" value="MPN59012.1"/>
    <property type="molecule type" value="Genomic_DNA"/>
</dbReference>
<accession>A0A645J7A4</accession>
<dbReference type="GO" id="GO:0004252">
    <property type="term" value="F:serine-type endopeptidase activity"/>
    <property type="evidence" value="ECO:0007669"/>
    <property type="project" value="InterPro"/>
</dbReference>
<evidence type="ECO:0000259" key="2">
    <source>
        <dbReference type="Pfam" id="PF10502"/>
    </source>
</evidence>
<dbReference type="Gene3D" id="2.10.109.10">
    <property type="entry name" value="Umud Fragment, subunit A"/>
    <property type="match status" value="1"/>
</dbReference>
<proteinExistence type="inferred from homology"/>